<accession>A0A1W1WTE6</accession>
<evidence type="ECO:0000313" key="2">
    <source>
        <dbReference type="Proteomes" id="UP000192602"/>
    </source>
</evidence>
<dbReference type="RefSeq" id="WP_084275794.1">
    <property type="nucleotide sequence ID" value="NZ_AP026671.1"/>
</dbReference>
<dbReference type="PROSITE" id="PS51257">
    <property type="entry name" value="PROKAR_LIPOPROTEIN"/>
    <property type="match status" value="1"/>
</dbReference>
<dbReference type="EMBL" id="FWWZ01000001">
    <property type="protein sequence ID" value="SMC09574.1"/>
    <property type="molecule type" value="Genomic_DNA"/>
</dbReference>
<dbReference type="STRING" id="1069081.SAMN05660197_1391"/>
<name>A0A1W1WTE6_9BACT</name>
<organism evidence="1 2">
    <name type="scientific">Nitratiruptor tergarcus DSM 16512</name>
    <dbReference type="NCBI Taxonomy" id="1069081"/>
    <lineage>
        <taxon>Bacteria</taxon>
        <taxon>Pseudomonadati</taxon>
        <taxon>Campylobacterota</taxon>
        <taxon>Epsilonproteobacteria</taxon>
        <taxon>Nautiliales</taxon>
        <taxon>Nitratiruptoraceae</taxon>
        <taxon>Nitratiruptor</taxon>
    </lineage>
</organism>
<dbReference type="OrthoDB" id="5373271at2"/>
<evidence type="ECO:0000313" key="1">
    <source>
        <dbReference type="EMBL" id="SMC09574.1"/>
    </source>
</evidence>
<sequence>MKRLAIIIFSIAILTGCAVKEEINIFAKDKPYVEALRYTKKGDIVLSLENKAMIIATYLNPLQKRNDKEYFFVRVYIDNDFEDPKKSGLFNPYYTITLNGHKPLTIKEVESDSKLAKTMPFVQKWYRLYIVTFPKSKGKKLQLIFKNRNYPPAVVTFERYEVD</sequence>
<gene>
    <name evidence="1" type="ORF">SAMN05660197_1391</name>
</gene>
<keyword evidence="2" id="KW-1185">Reference proteome</keyword>
<dbReference type="AlphaFoldDB" id="A0A1W1WTE6"/>
<dbReference type="Proteomes" id="UP000192602">
    <property type="component" value="Unassembled WGS sequence"/>
</dbReference>
<protein>
    <submittedName>
        <fullName evidence="1">Uncharacterized protein</fullName>
    </submittedName>
</protein>
<reference evidence="2" key="1">
    <citation type="submission" date="2017-04" db="EMBL/GenBank/DDBJ databases">
        <authorList>
            <person name="Varghese N."/>
            <person name="Submissions S."/>
        </authorList>
    </citation>
    <scope>NUCLEOTIDE SEQUENCE [LARGE SCALE GENOMIC DNA]</scope>
    <source>
        <strain evidence="2">DSM 16512</strain>
    </source>
</reference>
<proteinExistence type="predicted"/>